<feature type="transmembrane region" description="Helical" evidence="16">
    <location>
        <begin position="282"/>
        <end position="303"/>
    </location>
</feature>
<geneLocation type="mitochondrion" evidence="20"/>
<evidence type="ECO:0000256" key="15">
    <source>
        <dbReference type="ARBA" id="ARBA00049551"/>
    </source>
</evidence>
<dbReference type="GeneID" id="800311"/>
<feature type="domain" description="NADH-Ubiquinone oxidoreductase (complex I) chain 5 N-terminal" evidence="18">
    <location>
        <begin position="63"/>
        <end position="113"/>
    </location>
</feature>
<evidence type="ECO:0000256" key="8">
    <source>
        <dbReference type="ARBA" id="ARBA00022967"/>
    </source>
</evidence>
<dbReference type="GO" id="GO:0008137">
    <property type="term" value="F:NADH dehydrogenase (ubiquinone) activity"/>
    <property type="evidence" value="ECO:0007669"/>
    <property type="project" value="UniProtKB-EC"/>
</dbReference>
<feature type="transmembrane region" description="Helical" evidence="16">
    <location>
        <begin position="647"/>
        <end position="664"/>
    </location>
</feature>
<dbReference type="InterPro" id="IPR003945">
    <property type="entry name" value="NU5C-like"/>
</dbReference>
<feature type="transmembrane region" description="Helical" evidence="16">
    <location>
        <begin position="592"/>
        <end position="610"/>
    </location>
</feature>
<comment type="function">
    <text evidence="16">Core subunit of the mitochondrial membrane respiratory chain NADH dehydrogenase (Complex I) which catalyzes electron transfer from NADH through the respiratory chain, using ubiquinone as an electron acceptor. Essential for the catalytic activity and assembly of complex I.</text>
</comment>
<feature type="transmembrane region" description="Helical" evidence="16">
    <location>
        <begin position="622"/>
        <end position="641"/>
    </location>
</feature>
<evidence type="ECO:0000256" key="9">
    <source>
        <dbReference type="ARBA" id="ARBA00022982"/>
    </source>
</evidence>
<feature type="domain" description="NADH:quinone oxidoreductase/Mrp antiporter transmembrane" evidence="17">
    <location>
        <begin position="130"/>
        <end position="422"/>
    </location>
</feature>
<keyword evidence="13 16" id="KW-0496">Mitochondrion</keyword>
<dbReference type="NCBIfam" id="NF005141">
    <property type="entry name" value="PRK06590.1"/>
    <property type="match status" value="1"/>
</dbReference>
<keyword evidence="10 16" id="KW-1133">Transmembrane helix</keyword>
<dbReference type="EC" id="7.1.1.2" evidence="2 16"/>
<name>Q9G924_OCHDN</name>
<sequence>MLLTIIVLPLLGFLSGSLFGKFLGKGVGIITTLTTIFSSFLSFILLFTVINQSLVKTLVINNWIHSGFLKIDWSFCFDSLTCVMLVVVTFISSLVHLYSTEYMEHDPHFPRFMSYLSLFTFFMLILITGDNFLQMFVGWEGVGISSYLLINFWFTRIQANKSAIKAMLVNRIGDFFLLLAIFTLFITFNTLDYDIIFSVTPLFINYNIGLFNYHIGLIDIICIFIFLGAMGKSAQIGLHTWLPDAMEGPTPVSALIHAATMVTAGVFLIVRCSYLFEHSPIALSIVTVIGSMTAFFAATTGLFQNDMKKVIAYSTCSQLGYMIFSCGLSSYEVSIFHLSNHAFFKALLFLGAGAVIHALSDEQDMRKMGGLKNLLPFSYAISLIGSLALVGFPFLTGFYSKDVILEISASTYTIYGQFAFFLGILATFCTAFYSTRLLYLVFLSYPNGNKNIILNAHEGSFRLTFPLGILCFFSIFIGYLTKDLFIGFGTSFWGSSIFVKPSNYLMTDIEFLDIQYKLLPLVITLLGIFFSYYIYSIGITKYFLIKKCSNNFFFIYNFFNKKWYFDRFYNQFFLENILSNGYNYTYKTIDRGVIEVMGPIGIFTVIYYFLSKIIKYQNGFILSYLTYFLVTMILFILIMLFQNISLLFFFSIYFLFYKEINFFFKYI</sequence>
<feature type="transmembrane region" description="Helical" evidence="16">
    <location>
        <begin position="172"/>
        <end position="191"/>
    </location>
</feature>
<evidence type="ECO:0000256" key="11">
    <source>
        <dbReference type="ARBA" id="ARBA00023027"/>
    </source>
</evidence>
<evidence type="ECO:0000256" key="1">
    <source>
        <dbReference type="ARBA" id="ARBA00004448"/>
    </source>
</evidence>
<evidence type="ECO:0000256" key="7">
    <source>
        <dbReference type="ARBA" id="ARBA00022792"/>
    </source>
</evidence>
<evidence type="ECO:0000256" key="13">
    <source>
        <dbReference type="ARBA" id="ARBA00023128"/>
    </source>
</evidence>
<dbReference type="GO" id="GO:0015990">
    <property type="term" value="P:electron transport coupled proton transport"/>
    <property type="evidence" value="ECO:0007669"/>
    <property type="project" value="TreeGrafter"/>
</dbReference>
<dbReference type="InterPro" id="IPR018393">
    <property type="entry name" value="NADHpl_OxRdtase_5_subgr"/>
</dbReference>
<feature type="transmembrane region" description="Helical" evidence="16">
    <location>
        <begin position="463"/>
        <end position="480"/>
    </location>
</feature>
<feature type="transmembrane region" description="Helical" evidence="16">
    <location>
        <begin position="518"/>
        <end position="535"/>
    </location>
</feature>
<evidence type="ECO:0000259" key="17">
    <source>
        <dbReference type="Pfam" id="PF00361"/>
    </source>
</evidence>
<evidence type="ECO:0000256" key="3">
    <source>
        <dbReference type="ARBA" id="ARBA00021096"/>
    </source>
</evidence>
<reference evidence="20" key="1">
    <citation type="submission" date="2000-07" db="EMBL/GenBank/DDBJ databases">
        <title>Phylogenetic relationships of stramenopile algae, based on complete mitochondrial genome sequences.</title>
        <authorList>
            <person name="Burger G."/>
            <person name="Lang B.F."/>
            <person name="Gray W.M.M.W."/>
        </authorList>
    </citation>
    <scope>NUCLEOTIDE SEQUENCE</scope>
</reference>
<feature type="transmembrane region" description="Helical" evidence="16">
    <location>
        <begin position="112"/>
        <end position="129"/>
    </location>
</feature>
<protein>
    <recommendedName>
        <fullName evidence="3 16">NADH-ubiquinone oxidoreductase chain 5</fullName>
        <ecNumber evidence="2 16">7.1.1.2</ecNumber>
    </recommendedName>
</protein>
<dbReference type="GO" id="GO:0003954">
    <property type="term" value="F:NADH dehydrogenase activity"/>
    <property type="evidence" value="ECO:0007669"/>
    <property type="project" value="TreeGrafter"/>
</dbReference>
<evidence type="ECO:0000256" key="14">
    <source>
        <dbReference type="ARBA" id="ARBA00023136"/>
    </source>
</evidence>
<feature type="domain" description="NADH dehydrogenase subunit 5 C-terminal" evidence="19">
    <location>
        <begin position="433"/>
        <end position="639"/>
    </location>
</feature>
<dbReference type="PANTHER" id="PTHR42829">
    <property type="entry name" value="NADH-UBIQUINONE OXIDOREDUCTASE CHAIN 5"/>
    <property type="match status" value="1"/>
</dbReference>
<dbReference type="PANTHER" id="PTHR42829:SF2">
    <property type="entry name" value="NADH-UBIQUINONE OXIDOREDUCTASE CHAIN 5"/>
    <property type="match status" value="1"/>
</dbReference>
<feature type="transmembrane region" description="Helical" evidence="16">
    <location>
        <begin position="310"/>
        <end position="330"/>
    </location>
</feature>
<keyword evidence="11 16" id="KW-0520">NAD</keyword>
<keyword evidence="5" id="KW-0679">Respiratory chain</keyword>
<dbReference type="InterPro" id="IPR001516">
    <property type="entry name" value="Proton_antipo_N"/>
</dbReference>
<evidence type="ECO:0000256" key="6">
    <source>
        <dbReference type="ARBA" id="ARBA00022692"/>
    </source>
</evidence>
<comment type="subcellular location">
    <subcellularLocation>
        <location evidence="1">Mitochondrion inner membrane</location>
        <topology evidence="1">Multi-pass membrane protein</topology>
    </subcellularLocation>
</comment>
<keyword evidence="6 16" id="KW-0812">Transmembrane</keyword>
<keyword evidence="14 16" id="KW-0472">Membrane</keyword>
<dbReference type="Pfam" id="PF00662">
    <property type="entry name" value="Proton_antipo_N"/>
    <property type="match status" value="1"/>
</dbReference>
<dbReference type="Pfam" id="PF00361">
    <property type="entry name" value="Proton_antipo_M"/>
    <property type="match status" value="1"/>
</dbReference>
<dbReference type="Pfam" id="PF06455">
    <property type="entry name" value="NADH5_C"/>
    <property type="match status" value="1"/>
</dbReference>
<feature type="transmembrane region" description="Helical" evidence="16">
    <location>
        <begin position="379"/>
        <end position="399"/>
    </location>
</feature>
<dbReference type="PRINTS" id="PR01435">
    <property type="entry name" value="NPOXDRDTASE5"/>
</dbReference>
<dbReference type="AlphaFoldDB" id="Q9G924"/>
<keyword evidence="7" id="KW-0999">Mitochondrion inner membrane</keyword>
<dbReference type="GO" id="GO:0042773">
    <property type="term" value="P:ATP synthesis coupled electron transport"/>
    <property type="evidence" value="ECO:0007669"/>
    <property type="project" value="InterPro"/>
</dbReference>
<dbReference type="NCBIfam" id="TIGR01974">
    <property type="entry name" value="NDH_I_L"/>
    <property type="match status" value="1"/>
</dbReference>
<feature type="transmembrane region" description="Helical" evidence="16">
    <location>
        <begin position="252"/>
        <end position="276"/>
    </location>
</feature>
<evidence type="ECO:0000259" key="18">
    <source>
        <dbReference type="Pfam" id="PF00662"/>
    </source>
</evidence>
<keyword evidence="4 16" id="KW-0813">Transport</keyword>
<dbReference type="PRINTS" id="PR01434">
    <property type="entry name" value="NADHDHGNASE5"/>
</dbReference>
<evidence type="ECO:0000256" key="12">
    <source>
        <dbReference type="ARBA" id="ARBA00023075"/>
    </source>
</evidence>
<comment type="catalytic activity">
    <reaction evidence="15 16">
        <text>a ubiquinone + NADH + 5 H(+)(in) = a ubiquinol + NAD(+) + 4 H(+)(out)</text>
        <dbReference type="Rhea" id="RHEA:29091"/>
        <dbReference type="Rhea" id="RHEA-COMP:9565"/>
        <dbReference type="Rhea" id="RHEA-COMP:9566"/>
        <dbReference type="ChEBI" id="CHEBI:15378"/>
        <dbReference type="ChEBI" id="CHEBI:16389"/>
        <dbReference type="ChEBI" id="CHEBI:17976"/>
        <dbReference type="ChEBI" id="CHEBI:57540"/>
        <dbReference type="ChEBI" id="CHEBI:57945"/>
        <dbReference type="EC" id="7.1.1.2"/>
    </reaction>
</comment>
<organism evidence="20">
    <name type="scientific">Ochromonas danica</name>
    <name type="common">Golden alga</name>
    <name type="synonym">Chlorochromonas danica</name>
    <dbReference type="NCBI Taxonomy" id="2986"/>
    <lineage>
        <taxon>Eukaryota</taxon>
        <taxon>Sar</taxon>
        <taxon>Stramenopiles</taxon>
        <taxon>Ochrophyta</taxon>
        <taxon>Chrysophyceae</taxon>
        <taxon>Chromulinales</taxon>
        <taxon>Chromulinaceae</taxon>
        <taxon>Ochromonas</taxon>
    </lineage>
</organism>
<feature type="transmembrane region" description="Helical" evidence="16">
    <location>
        <begin position="71"/>
        <end position="92"/>
    </location>
</feature>
<dbReference type="EMBL" id="AF287134">
    <property type="protein sequence ID" value="AAG18381.1"/>
    <property type="molecule type" value="Genomic_DNA"/>
</dbReference>
<evidence type="ECO:0000256" key="2">
    <source>
        <dbReference type="ARBA" id="ARBA00012944"/>
    </source>
</evidence>
<evidence type="ECO:0000256" key="4">
    <source>
        <dbReference type="ARBA" id="ARBA00022448"/>
    </source>
</evidence>
<keyword evidence="8" id="KW-1278">Translocase</keyword>
<keyword evidence="12 16" id="KW-0830">Ubiquinone</keyword>
<feature type="transmembrane region" description="Helical" evidence="16">
    <location>
        <begin position="29"/>
        <end position="50"/>
    </location>
</feature>
<dbReference type="GO" id="GO:0005743">
    <property type="term" value="C:mitochondrial inner membrane"/>
    <property type="evidence" value="ECO:0007669"/>
    <property type="project" value="UniProtKB-SubCell"/>
</dbReference>
<proteinExistence type="inferred from homology"/>
<keyword evidence="20" id="KW-0560">Oxidoreductase</keyword>
<feature type="transmembrane region" description="Helical" evidence="16">
    <location>
        <begin position="342"/>
        <end position="359"/>
    </location>
</feature>
<feature type="transmembrane region" description="Helical" evidence="16">
    <location>
        <begin position="211"/>
        <end position="231"/>
    </location>
</feature>
<evidence type="ECO:0000256" key="16">
    <source>
        <dbReference type="RuleBase" id="RU003404"/>
    </source>
</evidence>
<evidence type="ECO:0000259" key="19">
    <source>
        <dbReference type="Pfam" id="PF06455"/>
    </source>
</evidence>
<feature type="transmembrane region" description="Helical" evidence="16">
    <location>
        <begin position="419"/>
        <end position="442"/>
    </location>
</feature>
<keyword evidence="9" id="KW-0249">Electron transport</keyword>
<evidence type="ECO:0000313" key="20">
    <source>
        <dbReference type="EMBL" id="AAG18381.1"/>
    </source>
</evidence>
<evidence type="ECO:0000256" key="10">
    <source>
        <dbReference type="ARBA" id="ARBA00022989"/>
    </source>
</evidence>
<gene>
    <name evidence="20" type="primary">nad5</name>
</gene>
<dbReference type="InterPro" id="IPR001750">
    <property type="entry name" value="ND/Mrp_TM"/>
</dbReference>
<feature type="transmembrane region" description="Helical" evidence="16">
    <location>
        <begin position="486"/>
        <end position="506"/>
    </location>
</feature>
<accession>Q9G924</accession>
<dbReference type="RefSeq" id="NP_066415.1">
    <property type="nucleotide sequence ID" value="NC_002571.1"/>
</dbReference>
<comment type="similarity">
    <text evidence="16">Belongs to the complex I subunit 5 family.</text>
</comment>
<evidence type="ECO:0000256" key="5">
    <source>
        <dbReference type="ARBA" id="ARBA00022660"/>
    </source>
</evidence>
<dbReference type="InterPro" id="IPR010934">
    <property type="entry name" value="NADH_DH_su5_C"/>
</dbReference>
<dbReference type="Gene3D" id="1.20.5.2700">
    <property type="match status" value="1"/>
</dbReference>